<gene>
    <name evidence="2" type="ORF">Acy02nite_27170</name>
</gene>
<keyword evidence="3" id="KW-1185">Reference proteome</keyword>
<evidence type="ECO:0000313" key="2">
    <source>
        <dbReference type="EMBL" id="GID64836.1"/>
    </source>
</evidence>
<accession>A0A919MB83</accession>
<evidence type="ECO:0000313" key="3">
    <source>
        <dbReference type="Proteomes" id="UP000619479"/>
    </source>
</evidence>
<dbReference type="InterPro" id="IPR046540">
    <property type="entry name" value="DMFA2_C"/>
</dbReference>
<dbReference type="Proteomes" id="UP000619479">
    <property type="component" value="Unassembled WGS sequence"/>
</dbReference>
<dbReference type="RefSeq" id="WP_203740417.1">
    <property type="nucleotide sequence ID" value="NZ_BAAAUC010000025.1"/>
</dbReference>
<evidence type="ECO:0000259" key="1">
    <source>
        <dbReference type="Pfam" id="PF20254"/>
    </source>
</evidence>
<dbReference type="Pfam" id="PF20254">
    <property type="entry name" value="DMFA2_C"/>
    <property type="match status" value="1"/>
</dbReference>
<sequence>MLKFFALGTGAVVAGLSVPAEANSVPRAAVLERSRPAPRAEPAAVDVLRLPVNVTDRAREIQGYASATSVNAGGTIGFHVTVADPQPFTVTVFRIGAGKSRPAASSGELPGQPRPVPKPDPVTGLVDCDWPVSWTLHVPASWTSGVYVAVFETAGGHRAVTPFVVREDQRRSDFLMVLPFNTYAAYNMWPMDGRTGRNLYRGYAAPGKVGDIKNRAYRVSFNRPFANGGRPKLFAMDVAAAQWLERNGYDVTYATNVDLHEGRVDPERHRGLVFSGHDEYWSGAMRDVVERAFRGGTHCAFLGANNVYWNVRVEAAGRVVTCYKDAVDPSPGRYGPTKLWRDLGSGPSHAEGRLLGVQYNGIPEKPAPLVIREAGHWLWAGTGLRDGDTIPKLVGGEADGVFPGVAMGFGARRTVLSASPFTDAKRGALVQNTSLSVSPRGTIMFDAGTFHWPLALVKSPYTDARIQRATRNLFDRMRST</sequence>
<proteinExistence type="predicted"/>
<name>A0A919MB83_9ACTN</name>
<comment type="caution">
    <text evidence="2">The sequence shown here is derived from an EMBL/GenBank/DDBJ whole genome shotgun (WGS) entry which is preliminary data.</text>
</comment>
<dbReference type="EMBL" id="BOMH01000018">
    <property type="protein sequence ID" value="GID64836.1"/>
    <property type="molecule type" value="Genomic_DNA"/>
</dbReference>
<organism evidence="2 3">
    <name type="scientific">Actinoplanes cyaneus</name>
    <dbReference type="NCBI Taxonomy" id="52696"/>
    <lineage>
        <taxon>Bacteria</taxon>
        <taxon>Bacillati</taxon>
        <taxon>Actinomycetota</taxon>
        <taxon>Actinomycetes</taxon>
        <taxon>Micromonosporales</taxon>
        <taxon>Micromonosporaceae</taxon>
        <taxon>Actinoplanes</taxon>
    </lineage>
</organism>
<feature type="domain" description="N,N-dimethylformamidase beta subunit-like C-terminal" evidence="1">
    <location>
        <begin position="89"/>
        <end position="457"/>
    </location>
</feature>
<protein>
    <recommendedName>
        <fullName evidence="1">N,N-dimethylformamidase beta subunit-like C-terminal domain-containing protein</fullName>
    </recommendedName>
</protein>
<reference evidence="2" key="1">
    <citation type="submission" date="2021-01" db="EMBL/GenBank/DDBJ databases">
        <title>Whole genome shotgun sequence of Actinoplanes cyaneus NBRC 14990.</title>
        <authorList>
            <person name="Komaki H."/>
            <person name="Tamura T."/>
        </authorList>
    </citation>
    <scope>NUCLEOTIDE SEQUENCE</scope>
    <source>
        <strain evidence="2">NBRC 14990</strain>
    </source>
</reference>
<dbReference type="AlphaFoldDB" id="A0A919MB83"/>